<evidence type="ECO:0000313" key="9">
    <source>
        <dbReference type="Proteomes" id="UP000036367"/>
    </source>
</evidence>
<keyword evidence="3" id="KW-0731">Sigma factor</keyword>
<dbReference type="PANTHER" id="PTHR43133">
    <property type="entry name" value="RNA POLYMERASE ECF-TYPE SIGMA FACTO"/>
    <property type="match status" value="1"/>
</dbReference>
<dbReference type="InterPro" id="IPR013325">
    <property type="entry name" value="RNA_pol_sigma_r2"/>
</dbReference>
<evidence type="ECO:0000256" key="3">
    <source>
        <dbReference type="ARBA" id="ARBA00023082"/>
    </source>
</evidence>
<dbReference type="InterPro" id="IPR013249">
    <property type="entry name" value="RNA_pol_sigma70_r4_t2"/>
</dbReference>
<proteinExistence type="inferred from homology"/>
<dbReference type="NCBIfam" id="TIGR02943">
    <property type="entry name" value="Sig70_famx1"/>
    <property type="match status" value="1"/>
</dbReference>
<dbReference type="OrthoDB" id="9803470at2"/>
<dbReference type="Gene3D" id="1.10.10.10">
    <property type="entry name" value="Winged helix-like DNA-binding domain superfamily/Winged helix DNA-binding domain"/>
    <property type="match status" value="1"/>
</dbReference>
<evidence type="ECO:0000256" key="1">
    <source>
        <dbReference type="ARBA" id="ARBA00010641"/>
    </source>
</evidence>
<evidence type="ECO:0000256" key="2">
    <source>
        <dbReference type="ARBA" id="ARBA00023015"/>
    </source>
</evidence>
<dbReference type="SUPFAM" id="SSF88659">
    <property type="entry name" value="Sigma3 and sigma4 domains of RNA polymerase sigma factors"/>
    <property type="match status" value="1"/>
</dbReference>
<dbReference type="AlphaFoldDB" id="A0A0J1EPU4"/>
<dbReference type="STRING" id="595434.RISK_000577"/>
<dbReference type="NCBIfam" id="TIGR02937">
    <property type="entry name" value="sigma70-ECF"/>
    <property type="match status" value="1"/>
</dbReference>
<evidence type="ECO:0000259" key="7">
    <source>
        <dbReference type="Pfam" id="PF08281"/>
    </source>
</evidence>
<reference evidence="8" key="1">
    <citation type="submission" date="2015-05" db="EMBL/GenBank/DDBJ databases">
        <title>Permanent draft genome of Rhodopirellula islandicus K833.</title>
        <authorList>
            <person name="Kizina J."/>
            <person name="Richter M."/>
            <person name="Glockner F.O."/>
            <person name="Harder J."/>
        </authorList>
    </citation>
    <scope>NUCLEOTIDE SEQUENCE [LARGE SCALE GENOMIC DNA]</scope>
    <source>
        <strain evidence="8">K833</strain>
    </source>
</reference>
<dbReference type="CDD" id="cd06171">
    <property type="entry name" value="Sigma70_r4"/>
    <property type="match status" value="1"/>
</dbReference>
<feature type="domain" description="RNA polymerase sigma factor 70 region 4 type 2" evidence="7">
    <location>
        <begin position="136"/>
        <end position="186"/>
    </location>
</feature>
<dbReference type="InterPro" id="IPR007627">
    <property type="entry name" value="RNA_pol_sigma70_r2"/>
</dbReference>
<evidence type="ECO:0000256" key="5">
    <source>
        <dbReference type="ARBA" id="ARBA00023163"/>
    </source>
</evidence>
<name>A0A0J1EPU4_RHOIS</name>
<organism evidence="8 9">
    <name type="scientific">Rhodopirellula islandica</name>
    <dbReference type="NCBI Taxonomy" id="595434"/>
    <lineage>
        <taxon>Bacteria</taxon>
        <taxon>Pseudomonadati</taxon>
        <taxon>Planctomycetota</taxon>
        <taxon>Planctomycetia</taxon>
        <taxon>Pirellulales</taxon>
        <taxon>Pirellulaceae</taxon>
        <taxon>Rhodopirellula</taxon>
    </lineage>
</organism>
<dbReference type="SUPFAM" id="SSF88946">
    <property type="entry name" value="Sigma2 domain of RNA polymerase sigma factors"/>
    <property type="match status" value="1"/>
</dbReference>
<dbReference type="Proteomes" id="UP000036367">
    <property type="component" value="Unassembled WGS sequence"/>
</dbReference>
<dbReference type="GO" id="GO:0016987">
    <property type="term" value="F:sigma factor activity"/>
    <property type="evidence" value="ECO:0007669"/>
    <property type="project" value="UniProtKB-KW"/>
</dbReference>
<keyword evidence="4" id="KW-0238">DNA-binding</keyword>
<keyword evidence="9" id="KW-1185">Reference proteome</keyword>
<dbReference type="Gene3D" id="1.10.1740.10">
    <property type="match status" value="1"/>
</dbReference>
<keyword evidence="5" id="KW-0804">Transcription</keyword>
<protein>
    <submittedName>
        <fullName evidence="8">Sigma factor</fullName>
    </submittedName>
</protein>
<dbReference type="RefSeq" id="WP_047812621.1">
    <property type="nucleotide sequence ID" value="NZ_LECT01000006.1"/>
</dbReference>
<evidence type="ECO:0000259" key="6">
    <source>
        <dbReference type="Pfam" id="PF04542"/>
    </source>
</evidence>
<gene>
    <name evidence="8" type="ORF">RISK_000577</name>
</gene>
<keyword evidence="2" id="KW-0805">Transcription regulation</keyword>
<evidence type="ECO:0000313" key="8">
    <source>
        <dbReference type="EMBL" id="KLU07499.1"/>
    </source>
</evidence>
<dbReference type="GO" id="GO:0003677">
    <property type="term" value="F:DNA binding"/>
    <property type="evidence" value="ECO:0007669"/>
    <property type="project" value="UniProtKB-KW"/>
</dbReference>
<feature type="domain" description="RNA polymerase sigma-70 region 2" evidence="6">
    <location>
        <begin position="19"/>
        <end position="85"/>
    </location>
</feature>
<comment type="caution">
    <text evidence="8">The sequence shown here is derived from an EMBL/GenBank/DDBJ whole genome shotgun (WGS) entry which is preliminary data.</text>
</comment>
<dbReference type="InterPro" id="IPR014284">
    <property type="entry name" value="RNA_pol_sigma-70_dom"/>
</dbReference>
<accession>A0A0J1EPU4</accession>
<dbReference type="InterPro" id="IPR013324">
    <property type="entry name" value="RNA_pol_sigma_r3/r4-like"/>
</dbReference>
<dbReference type="EMBL" id="LECT01000006">
    <property type="protein sequence ID" value="KLU07499.1"/>
    <property type="molecule type" value="Genomic_DNA"/>
</dbReference>
<dbReference type="PATRIC" id="fig|595434.4.peg.559"/>
<dbReference type="InterPro" id="IPR039425">
    <property type="entry name" value="RNA_pol_sigma-70-like"/>
</dbReference>
<dbReference type="PANTHER" id="PTHR43133:SF8">
    <property type="entry name" value="RNA POLYMERASE SIGMA FACTOR HI_1459-RELATED"/>
    <property type="match status" value="1"/>
</dbReference>
<dbReference type="InterPro" id="IPR036388">
    <property type="entry name" value="WH-like_DNA-bd_sf"/>
</dbReference>
<dbReference type="Pfam" id="PF08281">
    <property type="entry name" value="Sigma70_r4_2"/>
    <property type="match status" value="1"/>
</dbReference>
<sequence length="199" mass="23338">MEQSELPDPNLSRDPSAWVNEYGDALFRYALSRLRNPEFAEEVVQQTFLAGLEHQDQFSGVGSQQGWLMGILKRKVIDFVRQRNRSAQPEGQADPPDTRDQWDTFFDRSGKWNPNVRETLLEPLDAVDRQEFWPVFQTCLHSLPDRQSRVFELRELEGLETEEICKELEISASNLWVLLHRARLRLANCIKVRWLQEKV</sequence>
<evidence type="ECO:0000256" key="4">
    <source>
        <dbReference type="ARBA" id="ARBA00023125"/>
    </source>
</evidence>
<comment type="similarity">
    <text evidence="1">Belongs to the sigma-70 factor family. ECF subfamily.</text>
</comment>
<dbReference type="Pfam" id="PF04542">
    <property type="entry name" value="Sigma70_r2"/>
    <property type="match status" value="1"/>
</dbReference>
<dbReference type="InterPro" id="IPR014289">
    <property type="entry name" value="RNA_pol_sigma-24-rel"/>
</dbReference>
<dbReference type="GO" id="GO:0006352">
    <property type="term" value="P:DNA-templated transcription initiation"/>
    <property type="evidence" value="ECO:0007669"/>
    <property type="project" value="InterPro"/>
</dbReference>